<evidence type="ECO:0000313" key="3">
    <source>
        <dbReference type="Proteomes" id="UP000260793"/>
    </source>
</evidence>
<evidence type="ECO:0000313" key="4">
    <source>
        <dbReference type="Proteomes" id="UP000285832"/>
    </source>
</evidence>
<dbReference type="EMBL" id="QSQN01000001">
    <property type="protein sequence ID" value="RGK42991.1"/>
    <property type="molecule type" value="Genomic_DNA"/>
</dbReference>
<sequence length="78" mass="8993">MDFPLQNKVVGSGKLPGYRIRKWGLVEESHHGMRNRRMKRKVRDIMYGRSCTLCLFFLPKDAGEAAGGRFSVFIRTMS</sequence>
<evidence type="ECO:0000313" key="2">
    <source>
        <dbReference type="EMBL" id="RHJ64078.1"/>
    </source>
</evidence>
<dbReference type="AlphaFoldDB" id="A0A3E4LZT6"/>
<name>A0A3E4LZT6_9FIRM</name>
<protein>
    <submittedName>
        <fullName evidence="1">Uncharacterized protein</fullName>
    </submittedName>
</protein>
<gene>
    <name evidence="2" type="ORF">DW116_01145</name>
    <name evidence="1" type="ORF">DXD17_00390</name>
</gene>
<evidence type="ECO:0000313" key="1">
    <source>
        <dbReference type="EMBL" id="RGK42991.1"/>
    </source>
</evidence>
<proteinExistence type="predicted"/>
<dbReference type="Proteomes" id="UP000285832">
    <property type="component" value="Unassembled WGS sequence"/>
</dbReference>
<reference evidence="3 4" key="1">
    <citation type="submission" date="2018-08" db="EMBL/GenBank/DDBJ databases">
        <title>A genome reference for cultivated species of the human gut microbiota.</title>
        <authorList>
            <person name="Zou Y."/>
            <person name="Xue W."/>
            <person name="Luo G."/>
        </authorList>
    </citation>
    <scope>NUCLEOTIDE SEQUENCE [LARGE SCALE GENOMIC DNA]</scope>
    <source>
        <strain evidence="2 4">AM09-9</strain>
        <strain evidence="1 3">TF11-7</strain>
    </source>
</reference>
<accession>A0A3E4LZT6</accession>
<organism evidence="1 3">
    <name type="scientific">[Ruminococcus] lactaris</name>
    <dbReference type="NCBI Taxonomy" id="46228"/>
    <lineage>
        <taxon>Bacteria</taxon>
        <taxon>Bacillati</taxon>
        <taxon>Bacillota</taxon>
        <taxon>Clostridia</taxon>
        <taxon>Lachnospirales</taxon>
        <taxon>Lachnospiraceae</taxon>
        <taxon>Mediterraneibacter</taxon>
    </lineage>
</organism>
<dbReference type="Proteomes" id="UP000260793">
    <property type="component" value="Unassembled WGS sequence"/>
</dbReference>
<dbReference type="EMBL" id="QRMI01000002">
    <property type="protein sequence ID" value="RHJ64078.1"/>
    <property type="molecule type" value="Genomic_DNA"/>
</dbReference>
<comment type="caution">
    <text evidence="1">The sequence shown here is derived from an EMBL/GenBank/DDBJ whole genome shotgun (WGS) entry which is preliminary data.</text>
</comment>